<organism evidence="2 3">
    <name type="scientific">Nonomuraea africana</name>
    <dbReference type="NCBI Taxonomy" id="46171"/>
    <lineage>
        <taxon>Bacteria</taxon>
        <taxon>Bacillati</taxon>
        <taxon>Actinomycetota</taxon>
        <taxon>Actinomycetes</taxon>
        <taxon>Streptosporangiales</taxon>
        <taxon>Streptosporangiaceae</taxon>
        <taxon>Nonomuraea</taxon>
    </lineage>
</organism>
<reference evidence="2 3" key="1">
    <citation type="submission" date="2020-10" db="EMBL/GenBank/DDBJ databases">
        <title>Sequencing the genomes of 1000 actinobacteria strains.</title>
        <authorList>
            <person name="Klenk H.-P."/>
        </authorList>
    </citation>
    <scope>NUCLEOTIDE SEQUENCE [LARGE SCALE GENOMIC DNA]</scope>
    <source>
        <strain evidence="2 3">DSM 43748</strain>
    </source>
</reference>
<accession>A0ABR9KTK9</accession>
<evidence type="ECO:0000313" key="2">
    <source>
        <dbReference type="EMBL" id="MBE1565359.1"/>
    </source>
</evidence>
<dbReference type="Proteomes" id="UP000661607">
    <property type="component" value="Unassembled WGS sequence"/>
</dbReference>
<name>A0ABR9KTK9_9ACTN</name>
<dbReference type="EMBL" id="JADBEF010000001">
    <property type="protein sequence ID" value="MBE1565359.1"/>
    <property type="molecule type" value="Genomic_DNA"/>
</dbReference>
<sequence>MAGAFTVIDDDDGLHFGACARGSSPLARGWREIPAGHEREAGPVPHLLQGSGRQRDPG</sequence>
<protein>
    <submittedName>
        <fullName evidence="2">Uncharacterized protein</fullName>
    </submittedName>
</protein>
<evidence type="ECO:0000256" key="1">
    <source>
        <dbReference type="SAM" id="MobiDB-lite"/>
    </source>
</evidence>
<gene>
    <name evidence="2" type="ORF">H4W81_008138</name>
</gene>
<evidence type="ECO:0000313" key="3">
    <source>
        <dbReference type="Proteomes" id="UP000661607"/>
    </source>
</evidence>
<proteinExistence type="predicted"/>
<comment type="caution">
    <text evidence="2">The sequence shown here is derived from an EMBL/GenBank/DDBJ whole genome shotgun (WGS) entry which is preliminary data.</text>
</comment>
<feature type="region of interest" description="Disordered" evidence="1">
    <location>
        <begin position="34"/>
        <end position="58"/>
    </location>
</feature>
<keyword evidence="3" id="KW-1185">Reference proteome</keyword>